<dbReference type="Pfam" id="PF04578">
    <property type="entry name" value="DUF594"/>
    <property type="match status" value="1"/>
</dbReference>
<feature type="domain" description="DUF4220" evidence="3">
    <location>
        <begin position="234"/>
        <end position="550"/>
    </location>
</feature>
<proteinExistence type="predicted"/>
<feature type="transmembrane region" description="Helical" evidence="2">
    <location>
        <begin position="444"/>
        <end position="468"/>
    </location>
</feature>
<reference evidence="4" key="1">
    <citation type="journal article" date="2018" name="DNA Res.">
        <title>Multiple hybrid de novo genome assembly of finger millet, an orphan allotetraploid crop.</title>
        <authorList>
            <person name="Hatakeyama M."/>
            <person name="Aluri S."/>
            <person name="Balachadran M.T."/>
            <person name="Sivarajan S.R."/>
            <person name="Patrignani A."/>
            <person name="Gruter S."/>
            <person name="Poveda L."/>
            <person name="Shimizu-Inatsugi R."/>
            <person name="Baeten J."/>
            <person name="Francoijs K.J."/>
            <person name="Nataraja K.N."/>
            <person name="Reddy Y.A.N."/>
            <person name="Phadnis S."/>
            <person name="Ravikumar R.L."/>
            <person name="Schlapbach R."/>
            <person name="Sreeman S.M."/>
            <person name="Shimizu K.K."/>
        </authorList>
    </citation>
    <scope>NUCLEOTIDE SEQUENCE</scope>
</reference>
<dbReference type="Proteomes" id="UP001054889">
    <property type="component" value="Unassembled WGS sequence"/>
</dbReference>
<keyword evidence="5" id="KW-1185">Reference proteome</keyword>
<evidence type="ECO:0000259" key="3">
    <source>
        <dbReference type="Pfam" id="PF13968"/>
    </source>
</evidence>
<dbReference type="EMBL" id="BQKI01000021">
    <property type="protein sequence ID" value="GJN11941.1"/>
    <property type="molecule type" value="Genomic_DNA"/>
</dbReference>
<accession>A0AAV5DN68</accession>
<keyword evidence="2" id="KW-0472">Membrane</keyword>
<name>A0AAV5DN68_ELECO</name>
<feature type="compositionally biased region" description="Basic residues" evidence="1">
    <location>
        <begin position="65"/>
        <end position="74"/>
    </location>
</feature>
<feature type="transmembrane region" description="Helical" evidence="2">
    <location>
        <begin position="263"/>
        <end position="285"/>
    </location>
</feature>
<gene>
    <name evidence="4" type="primary">ga30179</name>
    <name evidence="4" type="ORF">PR202_ga30179</name>
</gene>
<organism evidence="4 5">
    <name type="scientific">Eleusine coracana subsp. coracana</name>
    <dbReference type="NCBI Taxonomy" id="191504"/>
    <lineage>
        <taxon>Eukaryota</taxon>
        <taxon>Viridiplantae</taxon>
        <taxon>Streptophyta</taxon>
        <taxon>Embryophyta</taxon>
        <taxon>Tracheophyta</taxon>
        <taxon>Spermatophyta</taxon>
        <taxon>Magnoliopsida</taxon>
        <taxon>Liliopsida</taxon>
        <taxon>Poales</taxon>
        <taxon>Poaceae</taxon>
        <taxon>PACMAD clade</taxon>
        <taxon>Chloridoideae</taxon>
        <taxon>Cynodonteae</taxon>
        <taxon>Eleusininae</taxon>
        <taxon>Eleusine</taxon>
    </lineage>
</organism>
<dbReference type="AlphaFoldDB" id="A0AAV5DN68"/>
<evidence type="ECO:0000313" key="4">
    <source>
        <dbReference type="EMBL" id="GJN11941.1"/>
    </source>
</evidence>
<protein>
    <recommendedName>
        <fullName evidence="3">DUF4220 domain-containing protein</fullName>
    </recommendedName>
</protein>
<keyword evidence="2" id="KW-1133">Transmembrane helix</keyword>
<feature type="transmembrane region" description="Helical" evidence="2">
    <location>
        <begin position="231"/>
        <end position="251"/>
    </location>
</feature>
<dbReference type="Pfam" id="PF13968">
    <property type="entry name" value="DUF4220"/>
    <property type="match status" value="1"/>
</dbReference>
<evidence type="ECO:0000313" key="5">
    <source>
        <dbReference type="Proteomes" id="UP001054889"/>
    </source>
</evidence>
<feature type="transmembrane region" description="Helical" evidence="2">
    <location>
        <begin position="198"/>
        <end position="219"/>
    </location>
</feature>
<evidence type="ECO:0000256" key="1">
    <source>
        <dbReference type="SAM" id="MobiDB-lite"/>
    </source>
</evidence>
<feature type="region of interest" description="Disordered" evidence="1">
    <location>
        <begin position="18"/>
        <end position="96"/>
    </location>
</feature>
<feature type="region of interest" description="Disordered" evidence="1">
    <location>
        <begin position="115"/>
        <end position="146"/>
    </location>
</feature>
<dbReference type="InterPro" id="IPR007658">
    <property type="entry name" value="DUF594"/>
</dbReference>
<feature type="transmembrane region" description="Helical" evidence="2">
    <location>
        <begin position="316"/>
        <end position="333"/>
    </location>
</feature>
<comment type="caution">
    <text evidence="4">The sequence shown here is derived from an EMBL/GenBank/DDBJ whole genome shotgun (WGS) entry which is preliminary data.</text>
</comment>
<keyword evidence="2" id="KW-0812">Transmembrane</keyword>
<feature type="transmembrane region" description="Helical" evidence="2">
    <location>
        <begin position="480"/>
        <end position="502"/>
    </location>
</feature>
<dbReference type="InterPro" id="IPR025315">
    <property type="entry name" value="DUF4220"/>
</dbReference>
<evidence type="ECO:0000256" key="2">
    <source>
        <dbReference type="SAM" id="Phobius"/>
    </source>
</evidence>
<reference evidence="4" key="2">
    <citation type="submission" date="2021-12" db="EMBL/GenBank/DDBJ databases">
        <title>Resequencing data analysis of finger millet.</title>
        <authorList>
            <person name="Hatakeyama M."/>
            <person name="Aluri S."/>
            <person name="Balachadran M.T."/>
            <person name="Sivarajan S.R."/>
            <person name="Poveda L."/>
            <person name="Shimizu-Inatsugi R."/>
            <person name="Schlapbach R."/>
            <person name="Sreeman S.M."/>
            <person name="Shimizu K.K."/>
        </authorList>
    </citation>
    <scope>NUCLEOTIDE SEQUENCE</scope>
</reference>
<sequence>MEGVHGGELALSSECSRAGMLHGHGGLGLGSEEGGGQGTGASPPATTRTGPRDGAGEARPTAVARRGRRRRGRARSGGQIRAAGSKIGASGDRIGCGGTRLAESGVDGGRARAHLAESGAGGGSRGGESSYVRGREGGEGRKKRRVEVAGGRRRGRRLWRRRLVGRERRRGRNPSSIPYIMRNVPVAAGRLMHLWNEWGIQILVLVSFTLQVFLLIFGGIRRRSSSNILKFFLWSAYLLADSTAIYTLGHLSVDDTSDEHQLVAFWAPFLLLHLGGPDNITAYALEDNTLWLRHLQTLAVQVLGAVYVIYRYMSSSGTLLMLASSSMFVAGFLKYGERIWALKCGNISSIRSSISISKVKANPFQLLSMGTSEQEILLGAHTQFDICKGVFADIMMLPNPSVLSRSKPRSVISYLGEDLYKLVEMELSLMYDFLYTKAAVIHTWYGFCVHFILLFGTATAFLLFQLSTNSRDGYNRVDVMISYILLVGALVLEVISVFRALLSTWTCSLLHCKGGGWEWSLHIITSISRRVHPPSRRLWWGSIGQYNLFHLCTRNTNEAGNRLAMKLGLQDWWNSMHFSGTFSHTNSLSIQDLKKLVLQALHDKERALQDKDADLDSRGSFILKSMEVYEDFARWSVNIDFDESILVWHIATELYVRKSMAEHAKELTEATEALSNYMMFLLVVKPNMLPGAARHNVHLASCEQIEGQCHMVIGDKEDPLAASPVTWNPYSLLKELFHHDAPNPSRIPQREKLAEMVWSFSQLALGSVRAPKPHGASIRDNANMYSVLLANELLSIEMRWHEQQRDPLELILGVWVEMLLYAADHCSQESHARQLSNGGEFITIVSLLAHHFKYYSGASKGISRSFNDFGEANPISESNPMSGENLV</sequence>
<feature type="compositionally biased region" description="Gly residues" evidence="1">
    <location>
        <begin position="22"/>
        <end position="39"/>
    </location>
</feature>
<dbReference type="PANTHER" id="PTHR31325">
    <property type="entry name" value="OS01G0798800 PROTEIN-RELATED"/>
    <property type="match status" value="1"/>
</dbReference>
<feature type="transmembrane region" description="Helical" evidence="2">
    <location>
        <begin position="292"/>
        <end position="310"/>
    </location>
</feature>